<dbReference type="GO" id="GO:0003676">
    <property type="term" value="F:nucleic acid binding"/>
    <property type="evidence" value="ECO:0007669"/>
    <property type="project" value="InterPro"/>
</dbReference>
<keyword evidence="2" id="KW-1185">Reference proteome</keyword>
<sequence length="90" mass="9933">MSLAQSLLLRFRIKTFLENVVTGDESCVLYFNRTRKAQWLSHGRTASEALNVRPPPEASTAVTANIYAVQLQTLSKAMQLKRPGAGVINS</sequence>
<evidence type="ECO:0000313" key="3">
    <source>
        <dbReference type="WBParaSite" id="HPBE_0000488401-mRNA-1"/>
    </source>
</evidence>
<dbReference type="Gene3D" id="3.30.420.10">
    <property type="entry name" value="Ribonuclease H-like superfamily/Ribonuclease H"/>
    <property type="match status" value="1"/>
</dbReference>
<evidence type="ECO:0000313" key="1">
    <source>
        <dbReference type="EMBL" id="VDO62665.1"/>
    </source>
</evidence>
<reference evidence="3" key="2">
    <citation type="submission" date="2019-09" db="UniProtKB">
        <authorList>
            <consortium name="WormBaseParasite"/>
        </authorList>
    </citation>
    <scope>IDENTIFICATION</scope>
</reference>
<dbReference type="InterPro" id="IPR036397">
    <property type="entry name" value="RNaseH_sf"/>
</dbReference>
<accession>A0A183FEQ2</accession>
<dbReference type="WBParaSite" id="HPBE_0000488401-mRNA-1">
    <property type="protein sequence ID" value="HPBE_0000488401-mRNA-1"/>
    <property type="gene ID" value="HPBE_0000488401"/>
</dbReference>
<reference evidence="1 2" key="1">
    <citation type="submission" date="2018-11" db="EMBL/GenBank/DDBJ databases">
        <authorList>
            <consortium name="Pathogen Informatics"/>
        </authorList>
    </citation>
    <scope>NUCLEOTIDE SEQUENCE [LARGE SCALE GENOMIC DNA]</scope>
</reference>
<organism evidence="2 3">
    <name type="scientific">Heligmosomoides polygyrus</name>
    <name type="common">Parasitic roundworm</name>
    <dbReference type="NCBI Taxonomy" id="6339"/>
    <lineage>
        <taxon>Eukaryota</taxon>
        <taxon>Metazoa</taxon>
        <taxon>Ecdysozoa</taxon>
        <taxon>Nematoda</taxon>
        <taxon>Chromadorea</taxon>
        <taxon>Rhabditida</taxon>
        <taxon>Rhabditina</taxon>
        <taxon>Rhabditomorpha</taxon>
        <taxon>Strongyloidea</taxon>
        <taxon>Heligmosomidae</taxon>
        <taxon>Heligmosomoides</taxon>
    </lineage>
</organism>
<protein>
    <submittedName>
        <fullName evidence="1 3">Uncharacterized protein</fullName>
    </submittedName>
</protein>
<dbReference type="Proteomes" id="UP000050761">
    <property type="component" value="Unassembled WGS sequence"/>
</dbReference>
<name>A0A183FEQ2_HELPZ</name>
<accession>A0A3P8APB7</accession>
<dbReference type="EMBL" id="UZAH01025376">
    <property type="protein sequence ID" value="VDO62665.1"/>
    <property type="molecule type" value="Genomic_DNA"/>
</dbReference>
<evidence type="ECO:0000313" key="2">
    <source>
        <dbReference type="Proteomes" id="UP000050761"/>
    </source>
</evidence>
<dbReference type="AlphaFoldDB" id="A0A183FEQ2"/>
<gene>
    <name evidence="1" type="ORF">HPBE_LOCUS4885</name>
</gene>
<proteinExistence type="predicted"/>